<sequence>MVSPSVAADVKLKDCKGQNSDLWETIFQLLTINGTLPK</sequence>
<name>L7VZ39_9BACT</name>
<protein>
    <submittedName>
        <fullName evidence="1">Uncharacterized protein</fullName>
    </submittedName>
</protein>
<evidence type="ECO:0000313" key="1">
    <source>
        <dbReference type="EMBL" id="AGC71370.1"/>
    </source>
</evidence>
<dbReference type="AlphaFoldDB" id="L7VZ39"/>
<accession>L7VZ39</accession>
<proteinExistence type="predicted"/>
<organism evidence="1">
    <name type="scientific">uncultured bacterium A1Q1_fos_1815</name>
    <dbReference type="NCBI Taxonomy" id="1256553"/>
    <lineage>
        <taxon>Bacteria</taxon>
        <taxon>environmental samples</taxon>
    </lineage>
</organism>
<reference evidence="1" key="1">
    <citation type="submission" date="2012-09" db="EMBL/GenBank/DDBJ databases">
        <title>Metagenomic Characterization of a Microbial Community in Wastewater Detects High Levels of Antibiotic Resistance.</title>
        <authorList>
            <person name="Abrams M."/>
            <person name="Caldwell A."/>
            <person name="Vandaei E."/>
            <person name="Lee W."/>
            <person name="Perrott J."/>
            <person name="Khan S.Y."/>
            <person name="Ta J."/>
            <person name="Romero D."/>
            <person name="Nguyen V."/>
            <person name="Pourmand N."/>
            <person name="Ouverney C.C."/>
        </authorList>
    </citation>
    <scope>NUCLEOTIDE SEQUENCE</scope>
</reference>
<dbReference type="EMBL" id="JX649870">
    <property type="protein sequence ID" value="AGC71370.1"/>
    <property type="molecule type" value="Genomic_DNA"/>
</dbReference>